<dbReference type="Proteomes" id="UP000784294">
    <property type="component" value="Unassembled WGS sequence"/>
</dbReference>
<comment type="caution">
    <text evidence="2">The sequence shown here is derived from an EMBL/GenBank/DDBJ whole genome shotgun (WGS) entry which is preliminary data.</text>
</comment>
<dbReference type="EMBL" id="CAAALY010265827">
    <property type="protein sequence ID" value="VEL40651.1"/>
    <property type="molecule type" value="Genomic_DNA"/>
</dbReference>
<gene>
    <name evidence="2" type="ORF">PXEA_LOCUS34091</name>
</gene>
<feature type="compositionally biased region" description="Polar residues" evidence="1">
    <location>
        <begin position="100"/>
        <end position="110"/>
    </location>
</feature>
<feature type="compositionally biased region" description="Low complexity" evidence="1">
    <location>
        <begin position="13"/>
        <end position="26"/>
    </location>
</feature>
<feature type="region of interest" description="Disordered" evidence="1">
    <location>
        <begin position="85"/>
        <end position="110"/>
    </location>
</feature>
<reference evidence="2" key="1">
    <citation type="submission" date="2018-11" db="EMBL/GenBank/DDBJ databases">
        <authorList>
            <consortium name="Pathogen Informatics"/>
        </authorList>
    </citation>
    <scope>NUCLEOTIDE SEQUENCE</scope>
</reference>
<dbReference type="AlphaFoldDB" id="A0A448XN17"/>
<protein>
    <submittedName>
        <fullName evidence="2">Uncharacterized protein</fullName>
    </submittedName>
</protein>
<keyword evidence="3" id="KW-1185">Reference proteome</keyword>
<sequence>MQPTGSTGLLRGSEATSSATASVSSSSTCRTAALARGAVKLPVGEGFANMNFDAEDINTLLLSDSQLGPGARIVAMDQWSSSGTESVIGVSLQPTRRRSQQSGDLDTTEVTGQRQEHFAEQVKGRFHVFLPCVTCHP</sequence>
<proteinExistence type="predicted"/>
<name>A0A448XN17_9PLAT</name>
<evidence type="ECO:0000313" key="2">
    <source>
        <dbReference type="EMBL" id="VEL40651.1"/>
    </source>
</evidence>
<evidence type="ECO:0000313" key="3">
    <source>
        <dbReference type="Proteomes" id="UP000784294"/>
    </source>
</evidence>
<organism evidence="2 3">
    <name type="scientific">Protopolystoma xenopodis</name>
    <dbReference type="NCBI Taxonomy" id="117903"/>
    <lineage>
        <taxon>Eukaryota</taxon>
        <taxon>Metazoa</taxon>
        <taxon>Spiralia</taxon>
        <taxon>Lophotrochozoa</taxon>
        <taxon>Platyhelminthes</taxon>
        <taxon>Monogenea</taxon>
        <taxon>Polyopisthocotylea</taxon>
        <taxon>Polystomatidea</taxon>
        <taxon>Polystomatidae</taxon>
        <taxon>Protopolystoma</taxon>
    </lineage>
</organism>
<feature type="region of interest" description="Disordered" evidence="1">
    <location>
        <begin position="1"/>
        <end position="26"/>
    </location>
</feature>
<evidence type="ECO:0000256" key="1">
    <source>
        <dbReference type="SAM" id="MobiDB-lite"/>
    </source>
</evidence>
<accession>A0A448XN17</accession>